<dbReference type="SUPFAM" id="SSF47781">
    <property type="entry name" value="RuvA domain 2-like"/>
    <property type="match status" value="1"/>
</dbReference>
<dbReference type="InterPro" id="IPR010994">
    <property type="entry name" value="RuvA_2-like"/>
</dbReference>
<dbReference type="GO" id="GO:0003677">
    <property type="term" value="F:DNA binding"/>
    <property type="evidence" value="ECO:0007669"/>
    <property type="project" value="UniProtKB-UniRule"/>
</dbReference>
<evidence type="ECO:0000256" key="3">
    <source>
        <dbReference type="ARBA" id="ARBA00022769"/>
    </source>
</evidence>
<keyword evidence="1 7" id="KW-0963">Cytoplasm</keyword>
<dbReference type="InterPro" id="IPR001162">
    <property type="entry name" value="UvrC_RNase_H_dom"/>
</dbReference>
<keyword evidence="3 7" id="KW-0228">DNA excision</keyword>
<dbReference type="Gene3D" id="3.30.420.340">
    <property type="entry name" value="UvrC, RNAse H endonuclease domain"/>
    <property type="match status" value="1"/>
</dbReference>
<dbReference type="CDD" id="cd10434">
    <property type="entry name" value="GIY-YIG_UvrC_Cho"/>
    <property type="match status" value="1"/>
</dbReference>
<dbReference type="PROSITE" id="PS50165">
    <property type="entry name" value="UVRC"/>
    <property type="match status" value="1"/>
</dbReference>
<evidence type="ECO:0000256" key="5">
    <source>
        <dbReference type="ARBA" id="ARBA00023204"/>
    </source>
</evidence>
<dbReference type="InterPro" id="IPR001943">
    <property type="entry name" value="UVR_dom"/>
</dbReference>
<gene>
    <name evidence="7" type="primary">uvrC</name>
    <name evidence="11" type="ORF">SAMN04488087_1057</name>
</gene>
<comment type="function">
    <text evidence="7">The UvrABC repair system catalyzes the recognition and processing of DNA lesions. UvrC both incises the 5' and 3' sides of the lesion. The N-terminal half is responsible for the 3' incision and the C-terminal half is responsible for the 5' incision.</text>
</comment>
<dbReference type="Pfam" id="PF14520">
    <property type="entry name" value="HHH_5"/>
    <property type="match status" value="1"/>
</dbReference>
<dbReference type="PROSITE" id="PS50151">
    <property type="entry name" value="UVR"/>
    <property type="match status" value="1"/>
</dbReference>
<dbReference type="Pfam" id="PF02151">
    <property type="entry name" value="UVR"/>
    <property type="match status" value="1"/>
</dbReference>
<name>A0A1M6SE05_9BACT</name>
<dbReference type="InterPro" id="IPR047296">
    <property type="entry name" value="GIY-YIG_UvrC_Cho"/>
</dbReference>
<comment type="subcellular location">
    <subcellularLocation>
        <location evidence="7">Cytoplasm</location>
    </subcellularLocation>
</comment>
<accession>A0A1M6SE05</accession>
<dbReference type="Pfam" id="PF01541">
    <property type="entry name" value="GIY-YIG"/>
    <property type="match status" value="1"/>
</dbReference>
<keyword evidence="2 7" id="KW-0227">DNA damage</keyword>
<dbReference type="AlphaFoldDB" id="A0A1M6SE05"/>
<dbReference type="SMART" id="SM00278">
    <property type="entry name" value="HhH1"/>
    <property type="match status" value="1"/>
</dbReference>
<dbReference type="InterPro" id="IPR004791">
    <property type="entry name" value="UvrC"/>
</dbReference>
<dbReference type="GO" id="GO:0006289">
    <property type="term" value="P:nucleotide-excision repair"/>
    <property type="evidence" value="ECO:0007669"/>
    <property type="project" value="UniProtKB-UniRule"/>
</dbReference>
<evidence type="ECO:0000256" key="1">
    <source>
        <dbReference type="ARBA" id="ARBA00022490"/>
    </source>
</evidence>
<evidence type="ECO:0000256" key="2">
    <source>
        <dbReference type="ARBA" id="ARBA00022763"/>
    </source>
</evidence>
<dbReference type="GO" id="GO:0009381">
    <property type="term" value="F:excinuclease ABC activity"/>
    <property type="evidence" value="ECO:0007669"/>
    <property type="project" value="UniProtKB-UniRule"/>
</dbReference>
<dbReference type="GO" id="GO:0009432">
    <property type="term" value="P:SOS response"/>
    <property type="evidence" value="ECO:0007669"/>
    <property type="project" value="UniProtKB-UniRule"/>
</dbReference>
<comment type="subunit">
    <text evidence="7">Interacts with UvrB in an incision complex.</text>
</comment>
<keyword evidence="12" id="KW-1185">Reference proteome</keyword>
<dbReference type="InterPro" id="IPR036876">
    <property type="entry name" value="UVR_dom_sf"/>
</dbReference>
<feature type="domain" description="UvrC family homology region profile" evidence="10">
    <location>
        <begin position="271"/>
        <end position="494"/>
    </location>
</feature>
<dbReference type="Proteomes" id="UP000185812">
    <property type="component" value="Unassembled WGS sequence"/>
</dbReference>
<dbReference type="InterPro" id="IPR000305">
    <property type="entry name" value="GIY-YIG_endonuc"/>
</dbReference>
<dbReference type="SMART" id="SM00465">
    <property type="entry name" value="GIYc"/>
    <property type="match status" value="1"/>
</dbReference>
<keyword evidence="5 7" id="KW-0234">DNA repair</keyword>
<dbReference type="Gene3D" id="3.40.1440.10">
    <property type="entry name" value="GIY-YIG endonuclease"/>
    <property type="match status" value="1"/>
</dbReference>
<evidence type="ECO:0000256" key="7">
    <source>
        <dbReference type="HAMAP-Rule" id="MF_00203"/>
    </source>
</evidence>
<evidence type="ECO:0000259" key="8">
    <source>
        <dbReference type="PROSITE" id="PS50151"/>
    </source>
</evidence>
<dbReference type="Gene3D" id="4.10.860.10">
    <property type="entry name" value="UVR domain"/>
    <property type="match status" value="1"/>
</dbReference>
<dbReference type="PANTHER" id="PTHR30562">
    <property type="entry name" value="UVRC/OXIDOREDUCTASE"/>
    <property type="match status" value="1"/>
</dbReference>
<organism evidence="11 12">
    <name type="scientific">Rhodothermus profundi</name>
    <dbReference type="NCBI Taxonomy" id="633813"/>
    <lineage>
        <taxon>Bacteria</taxon>
        <taxon>Pseudomonadati</taxon>
        <taxon>Rhodothermota</taxon>
        <taxon>Rhodothermia</taxon>
        <taxon>Rhodothermales</taxon>
        <taxon>Rhodothermaceae</taxon>
        <taxon>Rhodothermus</taxon>
    </lineage>
</organism>
<dbReference type="PROSITE" id="PS50164">
    <property type="entry name" value="GIY_YIG"/>
    <property type="match status" value="1"/>
</dbReference>
<dbReference type="Pfam" id="PF08459">
    <property type="entry name" value="UvrC_RNaseH_dom"/>
    <property type="match status" value="1"/>
</dbReference>
<dbReference type="PANTHER" id="PTHR30562:SF1">
    <property type="entry name" value="UVRABC SYSTEM PROTEIN C"/>
    <property type="match status" value="1"/>
</dbReference>
<dbReference type="NCBIfam" id="NF001824">
    <property type="entry name" value="PRK00558.1-5"/>
    <property type="match status" value="1"/>
</dbReference>
<evidence type="ECO:0000256" key="6">
    <source>
        <dbReference type="ARBA" id="ARBA00023236"/>
    </source>
</evidence>
<feature type="domain" description="UVR" evidence="8">
    <location>
        <begin position="210"/>
        <end position="245"/>
    </location>
</feature>
<evidence type="ECO:0000313" key="12">
    <source>
        <dbReference type="Proteomes" id="UP000185812"/>
    </source>
</evidence>
<reference evidence="12" key="1">
    <citation type="submission" date="2016-11" db="EMBL/GenBank/DDBJ databases">
        <authorList>
            <person name="Varghese N."/>
            <person name="Submissions S."/>
        </authorList>
    </citation>
    <scope>NUCLEOTIDE SEQUENCE [LARGE SCALE GENOMIC DNA]</scope>
    <source>
        <strain evidence="12">DSM 22212</strain>
    </source>
</reference>
<evidence type="ECO:0000259" key="10">
    <source>
        <dbReference type="PROSITE" id="PS50165"/>
    </source>
</evidence>
<dbReference type="SUPFAM" id="SSF82771">
    <property type="entry name" value="GIY-YIG endonuclease"/>
    <property type="match status" value="1"/>
</dbReference>
<evidence type="ECO:0000256" key="4">
    <source>
        <dbReference type="ARBA" id="ARBA00022881"/>
    </source>
</evidence>
<sequence length="615" mass="70453">MDAMQAALQEKLAHLPTRPGVYIHRDAAGQVLYVGKAKNLRQRVRSYFQESRPRDGRLEALVRKIADVEVIVTDTEAEALILENNLIKKLKPRYNINLRDDKTYPYICIANERFPRVFPTRRVRKDGSKYFGPYTDVGQMHRLLRLIRSLFKLRTCNLNLSPEAIAAGKYQPCLEYHIQKCAAPCIGLQSEANYNATIRQIEQLLNGKTQALIAQLREEMKARAAALDFERAAELRDQIRLLEQHTERQKIVSQDFADRDVFALAIDRTEGVACGVVFQVREGKVIGRRHRYLRRIEGQSDRALLQAFVENYYAEAVFFPDEVLLSHELDEPDALEALLRERRGKKVPLRVPRRGDKAGLVHLAEANARLLLEEWRLAQKKRGEARIPEAVRALQEVLHLPRLPRRIECFDVSHLGGTGTVASCVVFEDGRPSKRDYRTFKIRSVAPGKPDDYQAMREAVHRRYRRLRDEGGPWPDLVVIDGGKGQLSSALEALEALELRGRFPVIGLAKRLEEIYRPGDPDPYQLPKTSPALQLLQRIRNEAHRFAVALQRRQRRRALRSELLDIPGIGPRTVEKLLKHFGSAQRVREADLEALAAVIGRVRAQRIRHHFDTTT</sequence>
<dbReference type="InterPro" id="IPR038476">
    <property type="entry name" value="UvrC_RNase_H_dom_sf"/>
</dbReference>
<dbReference type="HAMAP" id="MF_00203">
    <property type="entry name" value="UvrC"/>
    <property type="match status" value="1"/>
</dbReference>
<dbReference type="NCBIfam" id="TIGR00194">
    <property type="entry name" value="uvrC"/>
    <property type="match status" value="1"/>
</dbReference>
<proteinExistence type="inferred from homology"/>
<dbReference type="SUPFAM" id="SSF46600">
    <property type="entry name" value="C-terminal UvrC-binding domain of UvrB"/>
    <property type="match status" value="1"/>
</dbReference>
<dbReference type="STRING" id="633813.SAMN04488087_1057"/>
<dbReference type="InterPro" id="IPR050066">
    <property type="entry name" value="UvrABC_protein_C"/>
</dbReference>
<dbReference type="Pfam" id="PF22920">
    <property type="entry name" value="UvrC_RNaseH"/>
    <property type="match status" value="1"/>
</dbReference>
<dbReference type="EMBL" id="FRAU01000003">
    <property type="protein sequence ID" value="SHK42889.1"/>
    <property type="molecule type" value="Genomic_DNA"/>
</dbReference>
<evidence type="ECO:0000313" key="11">
    <source>
        <dbReference type="EMBL" id="SHK42889.1"/>
    </source>
</evidence>
<comment type="similarity">
    <text evidence="7">Belongs to the UvrC family.</text>
</comment>
<dbReference type="Gene3D" id="1.10.150.20">
    <property type="entry name" value="5' to 3' exonuclease, C-terminal subdomain"/>
    <property type="match status" value="1"/>
</dbReference>
<dbReference type="InterPro" id="IPR035901">
    <property type="entry name" value="GIY-YIG_endonuc_sf"/>
</dbReference>
<dbReference type="FunFam" id="3.40.1440.10:FF:000001">
    <property type="entry name" value="UvrABC system protein C"/>
    <property type="match status" value="1"/>
</dbReference>
<evidence type="ECO:0000259" key="9">
    <source>
        <dbReference type="PROSITE" id="PS50164"/>
    </source>
</evidence>
<dbReference type="GO" id="GO:0005737">
    <property type="term" value="C:cytoplasm"/>
    <property type="evidence" value="ECO:0007669"/>
    <property type="project" value="UniProtKB-SubCell"/>
</dbReference>
<dbReference type="InterPro" id="IPR003583">
    <property type="entry name" value="Hlx-hairpin-Hlx_DNA-bd_motif"/>
</dbReference>
<feature type="domain" description="GIY-YIG" evidence="9">
    <location>
        <begin position="17"/>
        <end position="96"/>
    </location>
</feature>
<dbReference type="GO" id="GO:0009380">
    <property type="term" value="C:excinuclease repair complex"/>
    <property type="evidence" value="ECO:0007669"/>
    <property type="project" value="InterPro"/>
</dbReference>
<keyword evidence="6 7" id="KW-0742">SOS response</keyword>
<protein>
    <recommendedName>
        <fullName evidence="7">UvrABC system protein C</fullName>
        <shortName evidence="7">Protein UvrC</shortName>
    </recommendedName>
    <alternativeName>
        <fullName evidence="7">Excinuclease ABC subunit C</fullName>
    </alternativeName>
</protein>
<keyword evidence="4 7" id="KW-0267">Excision nuclease</keyword>